<dbReference type="KEGG" id="mcys:MCB1EB_2307"/>
<accession>A0A2Z6EYH9</accession>
<dbReference type="EMBL" id="AP018150">
    <property type="protein sequence ID" value="BBE10468.1"/>
    <property type="molecule type" value="Genomic_DNA"/>
</dbReference>
<dbReference type="InterPro" id="IPR036249">
    <property type="entry name" value="Thioredoxin-like_sf"/>
</dbReference>
<dbReference type="SUPFAM" id="SSF52833">
    <property type="entry name" value="Thioredoxin-like"/>
    <property type="match status" value="1"/>
</dbReference>
<sequence length="127" mass="14065">MPAFNLDTEAHAIAARLTQPDILLVACLCAQWCDACRAYQTLFNSLADTHQSICFVWIDIETHADQLDEIEVEDFPTILIENAYNTCFFGTVLPYAAVVERLLASLTSGNKVTTAPKLRPLLTAHLP</sequence>
<proteinExistence type="predicted"/>
<keyword evidence="2" id="KW-1185">Reference proteome</keyword>
<dbReference type="InterPro" id="IPR013766">
    <property type="entry name" value="Thioredoxin_domain"/>
</dbReference>
<organism evidence="1 2">
    <name type="scientific">Mycoavidus cysteinexigens</name>
    <dbReference type="NCBI Taxonomy" id="1553431"/>
    <lineage>
        <taxon>Bacteria</taxon>
        <taxon>Pseudomonadati</taxon>
        <taxon>Pseudomonadota</taxon>
        <taxon>Betaproteobacteria</taxon>
        <taxon>Burkholderiales</taxon>
        <taxon>Burkholderiaceae</taxon>
        <taxon>Mycoavidus</taxon>
    </lineage>
</organism>
<dbReference type="CDD" id="cd02947">
    <property type="entry name" value="TRX_family"/>
    <property type="match status" value="1"/>
</dbReference>
<reference evidence="1 2" key="1">
    <citation type="journal article" date="2018" name="Microbes Environ.">
        <title>Comparative Genomic Insights into Endofungal Lifestyles of Two Bacterial Endosymbionts, Mycoavidus cysteinexigens and Burkholderia rhizoxinica.</title>
        <authorList>
            <person name="Sharmin D."/>
            <person name="Guo Y."/>
            <person name="Nishizawa T."/>
            <person name="Ohshima S."/>
            <person name="Sato Y."/>
            <person name="Takashima Y."/>
            <person name="Narisawa K."/>
            <person name="Ohta H."/>
        </authorList>
    </citation>
    <scope>NUCLEOTIDE SEQUENCE [LARGE SCALE GENOMIC DNA]</scope>
    <source>
        <strain evidence="1 2">B1-EB</strain>
    </source>
</reference>
<dbReference type="AlphaFoldDB" id="A0A2Z6EYH9"/>
<dbReference type="RefSeq" id="WP_026921702.1">
    <property type="nucleotide sequence ID" value="NZ_AP018150.1"/>
</dbReference>
<protein>
    <submittedName>
        <fullName evidence="1">Thioredoxin domain-containing protein</fullName>
    </submittedName>
</protein>
<evidence type="ECO:0000313" key="2">
    <source>
        <dbReference type="Proteomes" id="UP000282597"/>
    </source>
</evidence>
<evidence type="ECO:0000313" key="1">
    <source>
        <dbReference type="EMBL" id="BBE10468.1"/>
    </source>
</evidence>
<name>A0A2Z6EYH9_9BURK</name>
<gene>
    <name evidence="1" type="ORF">MCB1EB_2307</name>
</gene>
<dbReference type="Proteomes" id="UP000282597">
    <property type="component" value="Chromosome"/>
</dbReference>
<dbReference type="Gene3D" id="3.40.30.10">
    <property type="entry name" value="Glutaredoxin"/>
    <property type="match status" value="1"/>
</dbReference>
<dbReference type="Pfam" id="PF00085">
    <property type="entry name" value="Thioredoxin"/>
    <property type="match status" value="1"/>
</dbReference>